<name>A0ABN7KE97_9BACT</name>
<feature type="region of interest" description="Disordered" evidence="1">
    <location>
        <begin position="44"/>
        <end position="63"/>
    </location>
</feature>
<dbReference type="EMBL" id="CAJNBJ010000001">
    <property type="protein sequence ID" value="CAE6688342.1"/>
    <property type="molecule type" value="Genomic_DNA"/>
</dbReference>
<dbReference type="Proteomes" id="UP000675880">
    <property type="component" value="Unassembled WGS sequence"/>
</dbReference>
<evidence type="ECO:0000313" key="2">
    <source>
        <dbReference type="EMBL" id="CAE6688342.1"/>
    </source>
</evidence>
<accession>A0ABN7KE97</accession>
<evidence type="ECO:0000313" key="3">
    <source>
        <dbReference type="Proteomes" id="UP000675880"/>
    </source>
</evidence>
<organism evidence="2 3">
    <name type="scientific">Nitrospira defluvii</name>
    <dbReference type="NCBI Taxonomy" id="330214"/>
    <lineage>
        <taxon>Bacteria</taxon>
        <taxon>Pseudomonadati</taxon>
        <taxon>Nitrospirota</taxon>
        <taxon>Nitrospiria</taxon>
        <taxon>Nitrospirales</taxon>
        <taxon>Nitrospiraceae</taxon>
        <taxon>Nitrospira</taxon>
    </lineage>
</organism>
<gene>
    <name evidence="2" type="ORF">NSPZN2_10088</name>
</gene>
<proteinExistence type="predicted"/>
<sequence>MCRSVSEETQAFTHVQLVYTEQEEKVVRFLYPCPGIFLHERRSEPGPRTVAASGRTAARSFPA</sequence>
<comment type="caution">
    <text evidence="2">The sequence shown here is derived from an EMBL/GenBank/DDBJ whole genome shotgun (WGS) entry which is preliminary data.</text>
</comment>
<reference evidence="2 3" key="1">
    <citation type="submission" date="2021-02" db="EMBL/GenBank/DDBJ databases">
        <authorList>
            <person name="Han P."/>
        </authorList>
    </citation>
    <scope>NUCLEOTIDE SEQUENCE [LARGE SCALE GENOMIC DNA]</scope>
    <source>
        <strain evidence="2">Candidatus Nitrospira sp. ZN2</strain>
    </source>
</reference>
<evidence type="ECO:0000256" key="1">
    <source>
        <dbReference type="SAM" id="MobiDB-lite"/>
    </source>
</evidence>
<keyword evidence="3" id="KW-1185">Reference proteome</keyword>
<protein>
    <submittedName>
        <fullName evidence="2">Uncharacterized protein</fullName>
    </submittedName>
</protein>